<dbReference type="EMBL" id="WKPI01000011">
    <property type="protein sequence ID" value="MSC33079.1"/>
    <property type="molecule type" value="Genomic_DNA"/>
</dbReference>
<reference evidence="4 5" key="1">
    <citation type="journal article" date="2019" name="Nat. Med.">
        <title>A library of human gut bacterial isolates paired with longitudinal multiomics data enables mechanistic microbiome research.</title>
        <authorList>
            <person name="Poyet M."/>
            <person name="Groussin M."/>
            <person name="Gibbons S.M."/>
            <person name="Avila-Pacheco J."/>
            <person name="Jiang X."/>
            <person name="Kearney S.M."/>
            <person name="Perrotta A.R."/>
            <person name="Berdy B."/>
            <person name="Zhao S."/>
            <person name="Lieberman T.D."/>
            <person name="Swanson P.K."/>
            <person name="Smith M."/>
            <person name="Roesemann S."/>
            <person name="Alexander J.E."/>
            <person name="Rich S.A."/>
            <person name="Livny J."/>
            <person name="Vlamakis H."/>
            <person name="Clish C."/>
            <person name="Bullock K."/>
            <person name="Deik A."/>
            <person name="Scott J."/>
            <person name="Pierce K.A."/>
            <person name="Xavier R.J."/>
            <person name="Alm E.J."/>
        </authorList>
    </citation>
    <scope>NUCLEOTIDE SEQUENCE [LARGE SCALE GENOMIC DNA]</scope>
    <source>
        <strain evidence="2 4">BIOML-A4</strain>
        <strain evidence="3 5">BIOML-A5</strain>
    </source>
</reference>
<dbReference type="AlphaFoldDB" id="A0A6N7S696"/>
<name>A0A6N7S696_9FIRM</name>
<keyword evidence="1" id="KW-1133">Transmembrane helix</keyword>
<accession>A0A6N7S696</accession>
<feature type="transmembrane region" description="Helical" evidence="1">
    <location>
        <begin position="42"/>
        <end position="60"/>
    </location>
</feature>
<evidence type="ECO:0000256" key="1">
    <source>
        <dbReference type="SAM" id="Phobius"/>
    </source>
</evidence>
<evidence type="ECO:0000313" key="4">
    <source>
        <dbReference type="Proteomes" id="UP000433575"/>
    </source>
</evidence>
<keyword evidence="1" id="KW-0472">Membrane</keyword>
<dbReference type="EMBL" id="WKPJ01000010">
    <property type="protein sequence ID" value="MSA89401.1"/>
    <property type="molecule type" value="Genomic_DNA"/>
</dbReference>
<sequence>MKMKEADHADEKKVRIGAKPKISSILSLIFAVMMLGSGSPGLMGLGAVFGGISLIVIFAVRDEIKAEISAGRLLFYHQAGEVLCDVALDEIVEWNTLNKGIEIQTRDQQRYFTDTYDTIKAHYVLKKILPQQETAALLQQKRKQRKG</sequence>
<gene>
    <name evidence="3" type="ORF">GKD88_08085</name>
    <name evidence="2" type="ORF">GKE08_08680</name>
</gene>
<organism evidence="2 4">
    <name type="scientific">Holdemania massiliensis</name>
    <dbReference type="NCBI Taxonomy" id="1468449"/>
    <lineage>
        <taxon>Bacteria</taxon>
        <taxon>Bacillati</taxon>
        <taxon>Bacillota</taxon>
        <taxon>Erysipelotrichia</taxon>
        <taxon>Erysipelotrichales</taxon>
        <taxon>Erysipelotrichaceae</taxon>
        <taxon>Holdemania</taxon>
    </lineage>
</organism>
<proteinExistence type="predicted"/>
<evidence type="ECO:0000313" key="3">
    <source>
        <dbReference type="EMBL" id="MSC33079.1"/>
    </source>
</evidence>
<feature type="transmembrane region" description="Helical" evidence="1">
    <location>
        <begin position="20"/>
        <end position="36"/>
    </location>
</feature>
<comment type="caution">
    <text evidence="2">The sequence shown here is derived from an EMBL/GenBank/DDBJ whole genome shotgun (WGS) entry which is preliminary data.</text>
</comment>
<keyword evidence="1" id="KW-0812">Transmembrane</keyword>
<evidence type="ECO:0000313" key="2">
    <source>
        <dbReference type="EMBL" id="MSA89401.1"/>
    </source>
</evidence>
<dbReference type="GeneID" id="42457111"/>
<dbReference type="RefSeq" id="WP_020225309.1">
    <property type="nucleotide sequence ID" value="NZ_AP031450.1"/>
</dbReference>
<dbReference type="Proteomes" id="UP000480929">
    <property type="component" value="Unassembled WGS sequence"/>
</dbReference>
<protein>
    <submittedName>
        <fullName evidence="2">Uncharacterized protein</fullName>
    </submittedName>
</protein>
<keyword evidence="5" id="KW-1185">Reference proteome</keyword>
<evidence type="ECO:0000313" key="5">
    <source>
        <dbReference type="Proteomes" id="UP000480929"/>
    </source>
</evidence>
<dbReference type="Proteomes" id="UP000433575">
    <property type="component" value="Unassembled WGS sequence"/>
</dbReference>